<feature type="transmembrane region" description="Helical" evidence="1">
    <location>
        <begin position="82"/>
        <end position="102"/>
    </location>
</feature>
<evidence type="ECO:0000256" key="1">
    <source>
        <dbReference type="SAM" id="Phobius"/>
    </source>
</evidence>
<reference evidence="2 3" key="1">
    <citation type="journal article" date="2016" name="Nat. Commun.">
        <title>Thousands of microbial genomes shed light on interconnected biogeochemical processes in an aquifer system.</title>
        <authorList>
            <person name="Anantharaman K."/>
            <person name="Brown C.T."/>
            <person name="Hug L.A."/>
            <person name="Sharon I."/>
            <person name="Castelle C.J."/>
            <person name="Probst A.J."/>
            <person name="Thomas B.C."/>
            <person name="Singh A."/>
            <person name="Wilkins M.J."/>
            <person name="Karaoz U."/>
            <person name="Brodie E.L."/>
            <person name="Williams K.H."/>
            <person name="Hubbard S.S."/>
            <person name="Banfield J.F."/>
        </authorList>
    </citation>
    <scope>NUCLEOTIDE SEQUENCE [LARGE SCALE GENOMIC DNA]</scope>
</reference>
<feature type="transmembrane region" description="Helical" evidence="1">
    <location>
        <begin position="34"/>
        <end position="62"/>
    </location>
</feature>
<protein>
    <submittedName>
        <fullName evidence="2">Uncharacterized protein</fullName>
    </submittedName>
</protein>
<keyword evidence="1" id="KW-0472">Membrane</keyword>
<dbReference type="Proteomes" id="UP000178162">
    <property type="component" value="Unassembled WGS sequence"/>
</dbReference>
<organism evidence="2 3">
    <name type="scientific">Candidatus Woykebacteria bacterium RBG_16_39_9b</name>
    <dbReference type="NCBI Taxonomy" id="1802595"/>
    <lineage>
        <taxon>Bacteria</taxon>
        <taxon>Candidatus Woykeibacteriota</taxon>
    </lineage>
</organism>
<gene>
    <name evidence="2" type="ORF">A2134_01315</name>
</gene>
<keyword evidence="1" id="KW-0812">Transmembrane</keyword>
<dbReference type="AlphaFoldDB" id="A0A1G1WBF3"/>
<keyword evidence="1" id="KW-1133">Transmembrane helix</keyword>
<dbReference type="EMBL" id="MHCR01000026">
    <property type="protein sequence ID" value="OGY25005.1"/>
    <property type="molecule type" value="Genomic_DNA"/>
</dbReference>
<dbReference type="Pfam" id="PF18895">
    <property type="entry name" value="T4SS_pilin"/>
    <property type="match status" value="1"/>
</dbReference>
<evidence type="ECO:0000313" key="2">
    <source>
        <dbReference type="EMBL" id="OGY25005.1"/>
    </source>
</evidence>
<sequence>MVKEFLLYGFINLTNPLNIGLSGSANAQAGLNIIIARLVSIGLAVVGLLFFVSFFISGLQYLFAGGDEKSAASARRRLTNSFIGLIISIAAFLISQIILQYLGVQGVSVI</sequence>
<dbReference type="InterPro" id="IPR043993">
    <property type="entry name" value="T4SS_pilin"/>
</dbReference>
<dbReference type="STRING" id="1802595.A2134_01315"/>
<proteinExistence type="predicted"/>
<evidence type="ECO:0000313" key="3">
    <source>
        <dbReference type="Proteomes" id="UP000178162"/>
    </source>
</evidence>
<comment type="caution">
    <text evidence="2">The sequence shown here is derived from an EMBL/GenBank/DDBJ whole genome shotgun (WGS) entry which is preliminary data.</text>
</comment>
<accession>A0A1G1WBF3</accession>
<name>A0A1G1WBF3_9BACT</name>